<gene>
    <name evidence="3" type="ORF">BIN_B_01739</name>
</gene>
<reference evidence="3" key="1">
    <citation type="submission" date="2019-05" db="EMBL/GenBank/DDBJ databases">
        <authorList>
            <person name="Naeem R."/>
            <person name="Antony C."/>
            <person name="Guan Q."/>
        </authorList>
    </citation>
    <scope>NUCLEOTIDE SEQUENCE</scope>
    <source>
        <strain evidence="3">2</strain>
    </source>
</reference>
<protein>
    <submittedName>
        <fullName evidence="3">Uncharacterized protein</fullName>
    </submittedName>
</protein>
<dbReference type="RefSeq" id="WP_204803351.1">
    <property type="nucleotide sequence ID" value="NZ_CAJMWM010000001.1"/>
</dbReference>
<name>A0A653EGV4_9MYCO</name>
<accession>A0A653EGV4</accession>
<feature type="transmembrane region" description="Helical" evidence="2">
    <location>
        <begin position="65"/>
        <end position="82"/>
    </location>
</feature>
<evidence type="ECO:0000256" key="1">
    <source>
        <dbReference type="SAM" id="MobiDB-lite"/>
    </source>
</evidence>
<feature type="region of interest" description="Disordered" evidence="1">
    <location>
        <begin position="38"/>
        <end position="60"/>
    </location>
</feature>
<evidence type="ECO:0000256" key="2">
    <source>
        <dbReference type="SAM" id="Phobius"/>
    </source>
</evidence>
<sequence>MVGPTRVTDPDGKAFAVRRRWFPWRRALSLTAIWYSTSGEEDDTSGGAAKPATAESSDSQSSGNAVVHAIFVVLSATVWLVAQTGKVVLIVLVAIIVVVLSVVDLVVQLVVMPFTLLARAVGVVRWPVQIDREKQHFRTVYAHGFTAAAALRDELAARIQRGELEPDPSAPAP</sequence>
<dbReference type="EMBL" id="LR589075">
    <property type="protein sequence ID" value="VTO96763.1"/>
    <property type="molecule type" value="Genomic_DNA"/>
</dbReference>
<keyword evidence="2" id="KW-0472">Membrane</keyword>
<keyword evidence="2" id="KW-0812">Transmembrane</keyword>
<organism evidence="3">
    <name type="scientific">Mycobacterium riyadhense</name>
    <dbReference type="NCBI Taxonomy" id="486698"/>
    <lineage>
        <taxon>Bacteria</taxon>
        <taxon>Bacillati</taxon>
        <taxon>Actinomycetota</taxon>
        <taxon>Actinomycetes</taxon>
        <taxon>Mycobacteriales</taxon>
        <taxon>Mycobacteriaceae</taxon>
        <taxon>Mycobacterium</taxon>
    </lineage>
</organism>
<proteinExistence type="predicted"/>
<feature type="transmembrane region" description="Helical" evidence="2">
    <location>
        <begin position="88"/>
        <end position="111"/>
    </location>
</feature>
<dbReference type="AlphaFoldDB" id="A0A653EGV4"/>
<evidence type="ECO:0000313" key="3">
    <source>
        <dbReference type="EMBL" id="VTO96763.1"/>
    </source>
</evidence>
<keyword evidence="2" id="KW-1133">Transmembrane helix</keyword>